<accession>A0A4Q6XL37</accession>
<feature type="domain" description="FAD-binding" evidence="3">
    <location>
        <begin position="6"/>
        <end position="340"/>
    </location>
</feature>
<dbReference type="PRINTS" id="PR00420">
    <property type="entry name" value="RNGMNOXGNASE"/>
</dbReference>
<dbReference type="AlphaFoldDB" id="A0A4Q6XL37"/>
<sequence>MDGSHILVVGGGIGGLTAAIALRRKGFAVDLIERDPDWSVYGVGIIQQSNVVRAMAELDLLDEYIAAGQGFDTVEIYIPTGQRVAVVPSPKLVEGRPANMGIGRRALQKVLADRVCGSGTDIRLGVTVTQLDDDGAGVDVAFSDGSTKRYDAVIAADGIYSETRKVLFPEAPAPEFTGQSVWRYNLPRPADQDGLWVFNGPNGIGLVPMSPKLMYMFVTTPEPENPWYPADKLAKTMREKLAAVPAPQIRALAEQITDDAGVVYRPLETFFLEGPWHRGRIALFGDAVHATTPHLGQGAGMAIEDAIVIADELSKALDPTAAFAAYRERRFERCRYIVDASRAICDGQIGKGPPVDNHAATKSMFEVVAQPI</sequence>
<dbReference type="PANTHER" id="PTHR13789">
    <property type="entry name" value="MONOOXYGENASE"/>
    <property type="match status" value="1"/>
</dbReference>
<keyword evidence="5" id="KW-1185">Reference proteome</keyword>
<evidence type="ECO:0000313" key="4">
    <source>
        <dbReference type="EMBL" id="RZF60601.1"/>
    </source>
</evidence>
<comment type="caution">
    <text evidence="4">The sequence shown here is derived from an EMBL/GenBank/DDBJ whole genome shotgun (WGS) entry which is preliminary data.</text>
</comment>
<dbReference type="GO" id="GO:0004497">
    <property type="term" value="F:monooxygenase activity"/>
    <property type="evidence" value="ECO:0007669"/>
    <property type="project" value="UniProtKB-KW"/>
</dbReference>
<keyword evidence="2" id="KW-0503">Monooxygenase</keyword>
<evidence type="ECO:0000256" key="2">
    <source>
        <dbReference type="ARBA" id="ARBA00023033"/>
    </source>
</evidence>
<keyword evidence="1" id="KW-0560">Oxidoreductase</keyword>
<organism evidence="4 5">
    <name type="scientific">Sphingomonas populi</name>
    <dbReference type="NCBI Taxonomy" id="2484750"/>
    <lineage>
        <taxon>Bacteria</taxon>
        <taxon>Pseudomonadati</taxon>
        <taxon>Pseudomonadota</taxon>
        <taxon>Alphaproteobacteria</taxon>
        <taxon>Sphingomonadales</taxon>
        <taxon>Sphingomonadaceae</taxon>
        <taxon>Sphingomonas</taxon>
    </lineage>
</organism>
<dbReference type="OrthoDB" id="5499180at2"/>
<dbReference type="Pfam" id="PF01494">
    <property type="entry name" value="FAD_binding_3"/>
    <property type="match status" value="1"/>
</dbReference>
<dbReference type="SUPFAM" id="SSF51905">
    <property type="entry name" value="FAD/NAD(P)-binding domain"/>
    <property type="match status" value="1"/>
</dbReference>
<evidence type="ECO:0000259" key="3">
    <source>
        <dbReference type="Pfam" id="PF01494"/>
    </source>
</evidence>
<name>A0A4Q6XL37_9SPHN</name>
<protein>
    <submittedName>
        <fullName evidence="4">FAD-binding protein</fullName>
    </submittedName>
</protein>
<dbReference type="Gene3D" id="3.50.50.60">
    <property type="entry name" value="FAD/NAD(P)-binding domain"/>
    <property type="match status" value="1"/>
</dbReference>
<dbReference type="RefSeq" id="WP_130160274.1">
    <property type="nucleotide sequence ID" value="NZ_SGIS01000061.1"/>
</dbReference>
<proteinExistence type="predicted"/>
<dbReference type="InterPro" id="IPR036188">
    <property type="entry name" value="FAD/NAD-bd_sf"/>
</dbReference>
<evidence type="ECO:0000313" key="5">
    <source>
        <dbReference type="Proteomes" id="UP000292085"/>
    </source>
</evidence>
<dbReference type="Proteomes" id="UP000292085">
    <property type="component" value="Unassembled WGS sequence"/>
</dbReference>
<reference evidence="4 5" key="1">
    <citation type="submission" date="2019-02" db="EMBL/GenBank/DDBJ databases">
        <authorList>
            <person name="Li Y."/>
        </authorList>
    </citation>
    <scope>NUCLEOTIDE SEQUENCE [LARGE SCALE GENOMIC DNA]</scope>
    <source>
        <strain evidence="4 5">3-7</strain>
    </source>
</reference>
<dbReference type="GO" id="GO:0071949">
    <property type="term" value="F:FAD binding"/>
    <property type="evidence" value="ECO:0007669"/>
    <property type="project" value="InterPro"/>
</dbReference>
<dbReference type="InterPro" id="IPR002938">
    <property type="entry name" value="FAD-bd"/>
</dbReference>
<dbReference type="PANTHER" id="PTHR13789:SF309">
    <property type="entry name" value="PUTATIVE (AFU_ORTHOLOGUE AFUA_6G14510)-RELATED"/>
    <property type="match status" value="1"/>
</dbReference>
<evidence type="ECO:0000256" key="1">
    <source>
        <dbReference type="ARBA" id="ARBA00023002"/>
    </source>
</evidence>
<dbReference type="InterPro" id="IPR050493">
    <property type="entry name" value="FAD-dep_Monooxygenase_BioMet"/>
</dbReference>
<dbReference type="NCBIfam" id="NF005313">
    <property type="entry name" value="PRK06847.1"/>
    <property type="match status" value="1"/>
</dbReference>
<dbReference type="EMBL" id="SGIS01000061">
    <property type="protein sequence ID" value="RZF60601.1"/>
    <property type="molecule type" value="Genomic_DNA"/>
</dbReference>
<gene>
    <name evidence="4" type="ORF">EWE75_22275</name>
</gene>